<dbReference type="PANTHER" id="PTHR46704:SF9">
    <property type="entry name" value="BHLH DOMAIN-CONTAINING PROTEIN"/>
    <property type="match status" value="1"/>
</dbReference>
<dbReference type="AlphaFoldDB" id="A0A9P0CGS1"/>
<evidence type="ECO:0000313" key="2">
    <source>
        <dbReference type="Proteomes" id="UP001153636"/>
    </source>
</evidence>
<accession>A0A9P0CGS1</accession>
<evidence type="ECO:0000313" key="1">
    <source>
        <dbReference type="EMBL" id="CAH1098889.1"/>
    </source>
</evidence>
<reference evidence="1" key="1">
    <citation type="submission" date="2022-01" db="EMBL/GenBank/DDBJ databases">
        <authorList>
            <person name="King R."/>
        </authorList>
    </citation>
    <scope>NUCLEOTIDE SEQUENCE</scope>
</reference>
<protein>
    <submittedName>
        <fullName evidence="1">Uncharacterized protein</fullName>
    </submittedName>
</protein>
<organism evidence="1 2">
    <name type="scientific">Psylliodes chrysocephalus</name>
    <dbReference type="NCBI Taxonomy" id="3402493"/>
    <lineage>
        <taxon>Eukaryota</taxon>
        <taxon>Metazoa</taxon>
        <taxon>Ecdysozoa</taxon>
        <taxon>Arthropoda</taxon>
        <taxon>Hexapoda</taxon>
        <taxon>Insecta</taxon>
        <taxon>Pterygota</taxon>
        <taxon>Neoptera</taxon>
        <taxon>Endopterygota</taxon>
        <taxon>Coleoptera</taxon>
        <taxon>Polyphaga</taxon>
        <taxon>Cucujiformia</taxon>
        <taxon>Chrysomeloidea</taxon>
        <taxon>Chrysomelidae</taxon>
        <taxon>Galerucinae</taxon>
        <taxon>Alticini</taxon>
        <taxon>Psylliodes</taxon>
    </lineage>
</organism>
<proteinExistence type="predicted"/>
<gene>
    <name evidence="1" type="ORF">PSYICH_LOCUS809</name>
</gene>
<sequence length="276" mass="32201">MAENNSISTLSSSETTKRLPELHFSHHNEADTRIFIIIQYLSNLQYRQIIIEATDTDIFVLSLYFITIQEIWFNTYIPVHHIIEELSTDKSLNVQMNLGSLLLSIYILTGCDTVRFIFRKGKTNALKKCLNYEHDTELKALVSYPKSANQNLINFENAARYFFKILYARPLFTGDLNKLRAHLFHTCKSDIRNLPPTQDAFYQHILRAAYQLIVWKSAILINPKIPNPVDFGWDLKENNLLLPKLTTISICPDVQFENVRCKCKLQKLWLFKSWIV</sequence>
<dbReference type="EMBL" id="OV651813">
    <property type="protein sequence ID" value="CAH1098889.1"/>
    <property type="molecule type" value="Genomic_DNA"/>
</dbReference>
<dbReference type="PANTHER" id="PTHR46704">
    <property type="entry name" value="CXC DOMAIN-CONTAINING PROTEIN-RELATED"/>
    <property type="match status" value="1"/>
</dbReference>
<dbReference type="Proteomes" id="UP001153636">
    <property type="component" value="Chromosome 1"/>
</dbReference>
<keyword evidence="2" id="KW-1185">Reference proteome</keyword>
<dbReference type="OrthoDB" id="6430887at2759"/>
<name>A0A9P0CGS1_9CUCU</name>